<gene>
    <name evidence="8" type="ORF">FF38_13291</name>
</gene>
<dbReference type="AlphaFoldDB" id="A0A0L0C4V2"/>
<comment type="similarity">
    <text evidence="2">Belongs to the fatty acid desaturase CarF family.</text>
</comment>
<dbReference type="PANTHER" id="PTHR48177:SF1">
    <property type="entry name" value="PLASMANYLETHANOLAMINE DESATURASE 1"/>
    <property type="match status" value="1"/>
</dbReference>
<proteinExistence type="inferred from homology"/>
<evidence type="ECO:0000256" key="4">
    <source>
        <dbReference type="ARBA" id="ARBA00022989"/>
    </source>
</evidence>
<evidence type="ECO:0000259" key="7">
    <source>
        <dbReference type="Pfam" id="PF10520"/>
    </source>
</evidence>
<dbReference type="Pfam" id="PF10520">
    <property type="entry name" value="Lipid_desat"/>
    <property type="match status" value="1"/>
</dbReference>
<keyword evidence="3 6" id="KW-0812">Transmembrane</keyword>
<keyword evidence="9" id="KW-1185">Reference proteome</keyword>
<evidence type="ECO:0000313" key="9">
    <source>
        <dbReference type="Proteomes" id="UP000037069"/>
    </source>
</evidence>
<evidence type="ECO:0000313" key="8">
    <source>
        <dbReference type="EMBL" id="KNC27277.1"/>
    </source>
</evidence>
<accession>A0A0L0C4V2</accession>
<keyword evidence="5 6" id="KW-0472">Membrane</keyword>
<feature type="transmembrane region" description="Helical" evidence="6">
    <location>
        <begin position="57"/>
        <end position="78"/>
    </location>
</feature>
<evidence type="ECO:0000256" key="2">
    <source>
        <dbReference type="ARBA" id="ARBA00007620"/>
    </source>
</evidence>
<dbReference type="STRING" id="7375.A0A0L0C4V2"/>
<sequence length="283" mass="32918">MSLKSDQEILENSMHEDDPNGNSALEQTFTEKASPRWGPQHKGAQELAKLYSPGKRAQEFLCVYTCIALMIIDFILILKHFHFDRIIVTCISAICGIITADFGSGLVHWAADTWGSVELPIIGKNFLRPFREHHLDPTSITRHDFIETNGDNFMVSIPILGFLAYSFNTKSHNDIQQDFGWISYLFLCSIFVAMTNQIHKWSHTYWGLPKWVLFLQNYHIVLPRKHHRIHHVAPHETYFCITTGWLNWPLEKLRFWSLLESLIEHFTGLKPRDDDLKWAKKVT</sequence>
<dbReference type="GO" id="GO:0006631">
    <property type="term" value="P:fatty acid metabolic process"/>
    <property type="evidence" value="ECO:0007669"/>
    <property type="project" value="UniProtKB-UniPathway"/>
</dbReference>
<name>A0A0L0C4V2_LUCCU</name>
<evidence type="ECO:0000256" key="6">
    <source>
        <dbReference type="SAM" id="Phobius"/>
    </source>
</evidence>
<dbReference type="Proteomes" id="UP000037069">
    <property type="component" value="Unassembled WGS sequence"/>
</dbReference>
<organism evidence="8 9">
    <name type="scientific">Lucilia cuprina</name>
    <name type="common">Green bottle fly</name>
    <name type="synonym">Australian sheep blowfly</name>
    <dbReference type="NCBI Taxonomy" id="7375"/>
    <lineage>
        <taxon>Eukaryota</taxon>
        <taxon>Metazoa</taxon>
        <taxon>Ecdysozoa</taxon>
        <taxon>Arthropoda</taxon>
        <taxon>Hexapoda</taxon>
        <taxon>Insecta</taxon>
        <taxon>Pterygota</taxon>
        <taxon>Neoptera</taxon>
        <taxon>Endopterygota</taxon>
        <taxon>Diptera</taxon>
        <taxon>Brachycera</taxon>
        <taxon>Muscomorpha</taxon>
        <taxon>Oestroidea</taxon>
        <taxon>Calliphoridae</taxon>
        <taxon>Luciliinae</taxon>
        <taxon>Lucilia</taxon>
    </lineage>
</organism>
<reference evidence="8 9" key="1">
    <citation type="journal article" date="2015" name="Nat. Commun.">
        <title>Lucilia cuprina genome unlocks parasitic fly biology to underpin future interventions.</title>
        <authorList>
            <person name="Anstead C.A."/>
            <person name="Korhonen P.K."/>
            <person name="Young N.D."/>
            <person name="Hall R.S."/>
            <person name="Jex A.R."/>
            <person name="Murali S.C."/>
            <person name="Hughes D.S."/>
            <person name="Lee S.F."/>
            <person name="Perry T."/>
            <person name="Stroehlein A.J."/>
            <person name="Ansell B.R."/>
            <person name="Breugelmans B."/>
            <person name="Hofmann A."/>
            <person name="Qu J."/>
            <person name="Dugan S."/>
            <person name="Lee S.L."/>
            <person name="Chao H."/>
            <person name="Dinh H."/>
            <person name="Han Y."/>
            <person name="Doddapaneni H.V."/>
            <person name="Worley K.C."/>
            <person name="Muzny D.M."/>
            <person name="Ioannidis P."/>
            <person name="Waterhouse R.M."/>
            <person name="Zdobnov E.M."/>
            <person name="James P.J."/>
            <person name="Bagnall N.H."/>
            <person name="Kotze A.C."/>
            <person name="Gibbs R.A."/>
            <person name="Richards S."/>
            <person name="Batterham P."/>
            <person name="Gasser R.B."/>
        </authorList>
    </citation>
    <scope>NUCLEOTIDE SEQUENCE [LARGE SCALE GENOMIC DNA]</scope>
    <source>
        <strain evidence="8 9">LS</strain>
        <tissue evidence="8">Full body</tissue>
    </source>
</reference>
<dbReference type="InterPro" id="IPR019547">
    <property type="entry name" value="Lipid_desat"/>
</dbReference>
<protein>
    <recommendedName>
        <fullName evidence="7">Lipid desaturase domain-containing protein</fullName>
    </recommendedName>
</protein>
<dbReference type="GO" id="GO:0016491">
    <property type="term" value="F:oxidoreductase activity"/>
    <property type="evidence" value="ECO:0007669"/>
    <property type="project" value="TreeGrafter"/>
</dbReference>
<dbReference type="PANTHER" id="PTHR48177">
    <property type="entry name" value="TRANSMEMBRANE PROTEIN 189"/>
    <property type="match status" value="1"/>
</dbReference>
<evidence type="ECO:0000256" key="1">
    <source>
        <dbReference type="ARBA" id="ARBA00004141"/>
    </source>
</evidence>
<dbReference type="EMBL" id="JRES01000914">
    <property type="protein sequence ID" value="KNC27277.1"/>
    <property type="molecule type" value="Genomic_DNA"/>
</dbReference>
<keyword evidence="4 6" id="KW-1133">Transmembrane helix</keyword>
<feature type="domain" description="Lipid desaturase" evidence="7">
    <location>
        <begin position="97"/>
        <end position="274"/>
    </location>
</feature>
<comment type="caution">
    <text evidence="8">The sequence shown here is derived from an EMBL/GenBank/DDBJ whole genome shotgun (WGS) entry which is preliminary data.</text>
</comment>
<comment type="subcellular location">
    <subcellularLocation>
        <location evidence="1">Membrane</location>
        <topology evidence="1">Multi-pass membrane protein</topology>
    </subcellularLocation>
</comment>
<dbReference type="UniPathway" id="UPA00199"/>
<dbReference type="OMA" id="KFVWTCY"/>
<dbReference type="GO" id="GO:0016020">
    <property type="term" value="C:membrane"/>
    <property type="evidence" value="ECO:0007669"/>
    <property type="project" value="UniProtKB-SubCell"/>
</dbReference>
<evidence type="ECO:0000256" key="3">
    <source>
        <dbReference type="ARBA" id="ARBA00022692"/>
    </source>
</evidence>
<dbReference type="InterPro" id="IPR052601">
    <property type="entry name" value="Plasmalogen_desaturase"/>
</dbReference>
<dbReference type="OrthoDB" id="5103at2759"/>
<evidence type="ECO:0000256" key="5">
    <source>
        <dbReference type="ARBA" id="ARBA00023136"/>
    </source>
</evidence>